<dbReference type="InterPro" id="IPR013786">
    <property type="entry name" value="AcylCoA_DH/ox_N"/>
</dbReference>
<dbReference type="Proteomes" id="UP001597101">
    <property type="component" value="Unassembled WGS sequence"/>
</dbReference>
<evidence type="ECO:0000256" key="1">
    <source>
        <dbReference type="ARBA" id="ARBA00001974"/>
    </source>
</evidence>
<dbReference type="GO" id="GO:0016491">
    <property type="term" value="F:oxidoreductase activity"/>
    <property type="evidence" value="ECO:0007669"/>
    <property type="project" value="UniProtKB-KW"/>
</dbReference>
<dbReference type="Gene3D" id="1.20.140.10">
    <property type="entry name" value="Butyryl-CoA Dehydrogenase, subunit A, domain 3"/>
    <property type="match status" value="1"/>
</dbReference>
<gene>
    <name evidence="10" type="ORF">ACFQ14_06795</name>
</gene>
<evidence type="ECO:0000259" key="8">
    <source>
        <dbReference type="Pfam" id="PF02770"/>
    </source>
</evidence>
<evidence type="ECO:0000256" key="3">
    <source>
        <dbReference type="ARBA" id="ARBA00022630"/>
    </source>
</evidence>
<keyword evidence="5 6" id="KW-0560">Oxidoreductase</keyword>
<keyword evidence="11" id="KW-1185">Reference proteome</keyword>
<dbReference type="InterPro" id="IPR006091">
    <property type="entry name" value="Acyl-CoA_Oxase/DH_mid-dom"/>
</dbReference>
<organism evidence="10 11">
    <name type="scientific">Pseudahrensia aquimaris</name>
    <dbReference type="NCBI Taxonomy" id="744461"/>
    <lineage>
        <taxon>Bacteria</taxon>
        <taxon>Pseudomonadati</taxon>
        <taxon>Pseudomonadota</taxon>
        <taxon>Alphaproteobacteria</taxon>
        <taxon>Hyphomicrobiales</taxon>
        <taxon>Ahrensiaceae</taxon>
        <taxon>Pseudahrensia</taxon>
    </lineage>
</organism>
<dbReference type="SUPFAM" id="SSF56645">
    <property type="entry name" value="Acyl-CoA dehydrogenase NM domain-like"/>
    <property type="match status" value="1"/>
</dbReference>
<proteinExistence type="inferred from homology"/>
<dbReference type="Gene3D" id="1.10.540.10">
    <property type="entry name" value="Acyl-CoA dehydrogenase/oxidase, N-terminal domain"/>
    <property type="match status" value="1"/>
</dbReference>
<evidence type="ECO:0000256" key="5">
    <source>
        <dbReference type="ARBA" id="ARBA00023002"/>
    </source>
</evidence>
<dbReference type="InterPro" id="IPR046373">
    <property type="entry name" value="Acyl-CoA_Oxase/DH_mid-dom_sf"/>
</dbReference>
<name>A0ABW3FFQ6_9HYPH</name>
<dbReference type="InterPro" id="IPR009075">
    <property type="entry name" value="AcylCo_DH/oxidase_C"/>
</dbReference>
<dbReference type="InterPro" id="IPR009100">
    <property type="entry name" value="AcylCoA_DH/oxidase_NM_dom_sf"/>
</dbReference>
<dbReference type="PANTHER" id="PTHR43884">
    <property type="entry name" value="ACYL-COA DEHYDROGENASE"/>
    <property type="match status" value="1"/>
</dbReference>
<dbReference type="Gene3D" id="2.40.110.10">
    <property type="entry name" value="Butyryl-CoA Dehydrogenase, subunit A, domain 2"/>
    <property type="match status" value="1"/>
</dbReference>
<evidence type="ECO:0000259" key="7">
    <source>
        <dbReference type="Pfam" id="PF00441"/>
    </source>
</evidence>
<evidence type="ECO:0000313" key="11">
    <source>
        <dbReference type="Proteomes" id="UP001597101"/>
    </source>
</evidence>
<feature type="domain" description="Acyl-CoA dehydrogenase/oxidase C-terminal" evidence="7">
    <location>
        <begin position="227"/>
        <end position="374"/>
    </location>
</feature>
<evidence type="ECO:0000259" key="9">
    <source>
        <dbReference type="Pfam" id="PF02771"/>
    </source>
</evidence>
<feature type="domain" description="Acyl-CoA oxidase/dehydrogenase middle" evidence="8">
    <location>
        <begin position="135"/>
        <end position="214"/>
    </location>
</feature>
<evidence type="ECO:0000256" key="2">
    <source>
        <dbReference type="ARBA" id="ARBA00009347"/>
    </source>
</evidence>
<evidence type="ECO:0000256" key="6">
    <source>
        <dbReference type="RuleBase" id="RU362125"/>
    </source>
</evidence>
<dbReference type="PANTHER" id="PTHR43884:SF20">
    <property type="entry name" value="ACYL-COA DEHYDROGENASE FADE28"/>
    <property type="match status" value="1"/>
</dbReference>
<sequence length="377" mass="39105">MILSDDQQMLREAAAGFLSEKAPVSALRALRDKGEDKGFDPDLWQEMAQMGWAGIIVPEDAGGAEFGLVGGGLIAMEMGRHLTASPFFSTAIVAASGVSAFGNDAQKSDLLPAIAAGELLMALAVDEGRKHAPAKTAMVAHRSGNGFSLSGAKTFVVDGAQADKLIVAARTGGDAGEQNGITLFIVDANAKGVSRTAKAMVDSRASAEIHFDAVDVEADAVLGRVDAGWEPLSHMLNAGRAILSAEMSGSAATAFAMALDYLAQRKQFGTNLSAFQALQHRAAHLHTEIAMAEAASFAALAALDARAEDAPRKTAVAKAKASQVSLLAAQEGLQMHGGMGMTDAFDIGFYLKRAKVAGELFGDASFHGEALARDLGF</sequence>
<comment type="cofactor">
    <cofactor evidence="1 6">
        <name>FAD</name>
        <dbReference type="ChEBI" id="CHEBI:57692"/>
    </cofactor>
</comment>
<dbReference type="CDD" id="cd00567">
    <property type="entry name" value="ACAD"/>
    <property type="match status" value="1"/>
</dbReference>
<evidence type="ECO:0000313" key="10">
    <source>
        <dbReference type="EMBL" id="MFD0916110.1"/>
    </source>
</evidence>
<dbReference type="InterPro" id="IPR036250">
    <property type="entry name" value="AcylCo_DH-like_C"/>
</dbReference>
<keyword evidence="3 6" id="KW-0285">Flavoprotein</keyword>
<dbReference type="EC" id="1.-.-.-" evidence="10"/>
<comment type="similarity">
    <text evidence="2 6">Belongs to the acyl-CoA dehydrogenase family.</text>
</comment>
<keyword evidence="4 6" id="KW-0274">FAD</keyword>
<protein>
    <submittedName>
        <fullName evidence="10">Acyl-CoA dehydrogenase family protein</fullName>
        <ecNumber evidence="10">1.-.-.-</ecNumber>
    </submittedName>
</protein>
<dbReference type="Pfam" id="PF02770">
    <property type="entry name" value="Acyl-CoA_dh_M"/>
    <property type="match status" value="1"/>
</dbReference>
<comment type="caution">
    <text evidence="10">The sequence shown here is derived from an EMBL/GenBank/DDBJ whole genome shotgun (WGS) entry which is preliminary data.</text>
</comment>
<accession>A0ABW3FFQ6</accession>
<dbReference type="Pfam" id="PF02771">
    <property type="entry name" value="Acyl-CoA_dh_N"/>
    <property type="match status" value="1"/>
</dbReference>
<reference evidence="11" key="1">
    <citation type="journal article" date="2019" name="Int. J. Syst. Evol. Microbiol.">
        <title>The Global Catalogue of Microorganisms (GCM) 10K type strain sequencing project: providing services to taxonomists for standard genome sequencing and annotation.</title>
        <authorList>
            <consortium name="The Broad Institute Genomics Platform"/>
            <consortium name="The Broad Institute Genome Sequencing Center for Infectious Disease"/>
            <person name="Wu L."/>
            <person name="Ma J."/>
        </authorList>
    </citation>
    <scope>NUCLEOTIDE SEQUENCE [LARGE SCALE GENOMIC DNA]</scope>
    <source>
        <strain evidence="11">CCUG 60023</strain>
    </source>
</reference>
<dbReference type="SUPFAM" id="SSF47203">
    <property type="entry name" value="Acyl-CoA dehydrogenase C-terminal domain-like"/>
    <property type="match status" value="1"/>
</dbReference>
<feature type="domain" description="Acyl-CoA dehydrogenase/oxidase N-terminal" evidence="9">
    <location>
        <begin position="4"/>
        <end position="118"/>
    </location>
</feature>
<dbReference type="RefSeq" id="WP_377211942.1">
    <property type="nucleotide sequence ID" value="NZ_JBHTJV010000003.1"/>
</dbReference>
<dbReference type="InterPro" id="IPR037069">
    <property type="entry name" value="AcylCoA_DH/ox_N_sf"/>
</dbReference>
<evidence type="ECO:0000256" key="4">
    <source>
        <dbReference type="ARBA" id="ARBA00022827"/>
    </source>
</evidence>
<dbReference type="Pfam" id="PF00441">
    <property type="entry name" value="Acyl-CoA_dh_1"/>
    <property type="match status" value="1"/>
</dbReference>
<dbReference type="EMBL" id="JBHTJV010000003">
    <property type="protein sequence ID" value="MFD0916110.1"/>
    <property type="molecule type" value="Genomic_DNA"/>
</dbReference>